<feature type="region of interest" description="Disordered" evidence="1">
    <location>
        <begin position="1"/>
        <end position="85"/>
    </location>
</feature>
<protein>
    <submittedName>
        <fullName evidence="2">Uncharacterized protein</fullName>
    </submittedName>
</protein>
<dbReference type="AlphaFoldDB" id="A0A9I9CKQ6"/>
<name>A0A9I9CKQ6_CUCME</name>
<feature type="compositionally biased region" description="Basic residues" evidence="1">
    <location>
        <begin position="62"/>
        <end position="71"/>
    </location>
</feature>
<accession>A0A9I9CKQ6</accession>
<proteinExistence type="predicted"/>
<organism evidence="2">
    <name type="scientific">Cucumis melo</name>
    <name type="common">Muskmelon</name>
    <dbReference type="NCBI Taxonomy" id="3656"/>
    <lineage>
        <taxon>Eukaryota</taxon>
        <taxon>Viridiplantae</taxon>
        <taxon>Streptophyta</taxon>
        <taxon>Embryophyta</taxon>
        <taxon>Tracheophyta</taxon>
        <taxon>Spermatophyta</taxon>
        <taxon>Magnoliopsida</taxon>
        <taxon>eudicotyledons</taxon>
        <taxon>Gunneridae</taxon>
        <taxon>Pentapetalae</taxon>
        <taxon>rosids</taxon>
        <taxon>fabids</taxon>
        <taxon>Cucurbitales</taxon>
        <taxon>Cucurbitaceae</taxon>
        <taxon>Benincaseae</taxon>
        <taxon>Cucumis</taxon>
    </lineage>
</organism>
<reference evidence="2" key="1">
    <citation type="submission" date="2023-03" db="UniProtKB">
        <authorList>
            <consortium name="EnsemblPlants"/>
        </authorList>
    </citation>
    <scope>IDENTIFICATION</scope>
</reference>
<evidence type="ECO:0000256" key="1">
    <source>
        <dbReference type="SAM" id="MobiDB-lite"/>
    </source>
</evidence>
<evidence type="ECO:0000313" key="2">
    <source>
        <dbReference type="EnsemblPlants" id="MELO3C005133.2.1"/>
    </source>
</evidence>
<dbReference type="EnsemblPlants" id="MELO3C005133.2.1">
    <property type="protein sequence ID" value="MELO3C005133.2.1"/>
    <property type="gene ID" value="MELO3C005133.2"/>
</dbReference>
<dbReference type="Gramene" id="MELO3C005133.2.1">
    <property type="protein sequence ID" value="MELO3C005133.2.1"/>
    <property type="gene ID" value="MELO3C005133.2"/>
</dbReference>
<feature type="compositionally biased region" description="Basic and acidic residues" evidence="1">
    <location>
        <begin position="48"/>
        <end position="58"/>
    </location>
</feature>
<feature type="compositionally biased region" description="Basic and acidic residues" evidence="1">
    <location>
        <begin position="23"/>
        <end position="40"/>
    </location>
</feature>
<sequence>MLENHLLPQQGMCSTCPNSVKENTNRQGKDLDKREVERQGEFQGTITKDLHVQREDPSNMKARNRLRRSTKPKSLGGNAVGANPSTKRITVSKSERECGTDLEMDCEENRMGFYIQEKKKFDDKNEWRSSHKHMDRLKKFVYIKELREKKGRVEDRLKMVCRRIQGRGNTD</sequence>
<feature type="compositionally biased region" description="Polar residues" evidence="1">
    <location>
        <begin position="11"/>
        <end position="22"/>
    </location>
</feature>